<dbReference type="InterPro" id="IPR041492">
    <property type="entry name" value="HAD_2"/>
</dbReference>
<dbReference type="Gene3D" id="1.10.150.240">
    <property type="entry name" value="Putative phosphatase, domain 2"/>
    <property type="match status" value="1"/>
</dbReference>
<dbReference type="Gene3D" id="3.40.50.1000">
    <property type="entry name" value="HAD superfamily/HAD-like"/>
    <property type="match status" value="1"/>
</dbReference>
<accession>A0ABV5GHG7</accession>
<evidence type="ECO:0000313" key="1">
    <source>
        <dbReference type="EMBL" id="MFB9090563.1"/>
    </source>
</evidence>
<dbReference type="SUPFAM" id="SSF56784">
    <property type="entry name" value="HAD-like"/>
    <property type="match status" value="1"/>
</dbReference>
<evidence type="ECO:0000313" key="2">
    <source>
        <dbReference type="Proteomes" id="UP001589576"/>
    </source>
</evidence>
<gene>
    <name evidence="1" type="ORF">ACFFUU_13185</name>
</gene>
<dbReference type="RefSeq" id="WP_290284557.1">
    <property type="nucleotide sequence ID" value="NZ_JAUFQN010000019.1"/>
</dbReference>
<name>A0ABV5GHG7_9FLAO</name>
<comment type="caution">
    <text evidence="1">The sequence shown here is derived from an EMBL/GenBank/DDBJ whole genome shotgun (WGS) entry which is preliminary data.</text>
</comment>
<dbReference type="PANTHER" id="PTHR43611:SF3">
    <property type="entry name" value="FLAVIN MONONUCLEOTIDE HYDROLASE 1, CHLOROPLATIC"/>
    <property type="match status" value="1"/>
</dbReference>
<dbReference type="EMBL" id="JBHMFB010000044">
    <property type="protein sequence ID" value="MFB9090563.1"/>
    <property type="molecule type" value="Genomic_DNA"/>
</dbReference>
<sequence>MKIKNIVFDFGGVLVDWNPRHLYKSHFQDTAEMESFLKNICTEEWNIEQDRGRSLSDATIELQKKFPEHSASIALFYDKWEVMLKGEIPGTVALLHQLKKTYTLYGLTNWSSETIGIAYKRFSFFKEFEGIIVSGTEKLIKPDKRIYQLLLDRYSIKAEESIFIDDNIHNVKAALELGFYAIHFENPEQLEAELSEIITM</sequence>
<dbReference type="NCBIfam" id="TIGR01509">
    <property type="entry name" value="HAD-SF-IA-v3"/>
    <property type="match status" value="1"/>
</dbReference>
<dbReference type="InterPro" id="IPR023198">
    <property type="entry name" value="PGP-like_dom2"/>
</dbReference>
<dbReference type="InterPro" id="IPR023214">
    <property type="entry name" value="HAD_sf"/>
</dbReference>
<dbReference type="GO" id="GO:0016787">
    <property type="term" value="F:hydrolase activity"/>
    <property type="evidence" value="ECO:0007669"/>
    <property type="project" value="UniProtKB-KW"/>
</dbReference>
<dbReference type="CDD" id="cd02603">
    <property type="entry name" value="HAD_sEH-N_like"/>
    <property type="match status" value="1"/>
</dbReference>
<proteinExistence type="predicted"/>
<dbReference type="SFLD" id="SFLDS00003">
    <property type="entry name" value="Haloacid_Dehalogenase"/>
    <property type="match status" value="1"/>
</dbReference>
<dbReference type="Pfam" id="PF13419">
    <property type="entry name" value="HAD_2"/>
    <property type="match status" value="1"/>
</dbReference>
<dbReference type="PRINTS" id="PR00413">
    <property type="entry name" value="HADHALOGNASE"/>
</dbReference>
<keyword evidence="1" id="KW-0378">Hydrolase</keyword>
<dbReference type="PANTHER" id="PTHR43611">
    <property type="entry name" value="ALPHA-D-GLUCOSE 1-PHOSPHATE PHOSPHATASE"/>
    <property type="match status" value="1"/>
</dbReference>
<protein>
    <submittedName>
        <fullName evidence="1">HAD family hydrolase</fullName>
    </submittedName>
</protein>
<dbReference type="InterPro" id="IPR006439">
    <property type="entry name" value="HAD-SF_hydro_IA"/>
</dbReference>
<reference evidence="1 2" key="1">
    <citation type="submission" date="2024-09" db="EMBL/GenBank/DDBJ databases">
        <authorList>
            <person name="Sun Q."/>
            <person name="Mori K."/>
        </authorList>
    </citation>
    <scope>NUCLEOTIDE SEQUENCE [LARGE SCALE GENOMIC DNA]</scope>
    <source>
        <strain evidence="1 2">CECT 8460</strain>
    </source>
</reference>
<dbReference type="SFLD" id="SFLDG01129">
    <property type="entry name" value="C1.5:_HAD__Beta-PGM__Phosphata"/>
    <property type="match status" value="1"/>
</dbReference>
<dbReference type="InterPro" id="IPR036412">
    <property type="entry name" value="HAD-like_sf"/>
</dbReference>
<organism evidence="1 2">
    <name type="scientific">Flavobacterium paronense</name>
    <dbReference type="NCBI Taxonomy" id="1392775"/>
    <lineage>
        <taxon>Bacteria</taxon>
        <taxon>Pseudomonadati</taxon>
        <taxon>Bacteroidota</taxon>
        <taxon>Flavobacteriia</taxon>
        <taxon>Flavobacteriales</taxon>
        <taxon>Flavobacteriaceae</taxon>
        <taxon>Flavobacterium</taxon>
    </lineage>
</organism>
<keyword evidence="2" id="KW-1185">Reference proteome</keyword>
<dbReference type="Proteomes" id="UP001589576">
    <property type="component" value="Unassembled WGS sequence"/>
</dbReference>